<dbReference type="PROSITE" id="PS00092">
    <property type="entry name" value="N6_MTASE"/>
    <property type="match status" value="1"/>
</dbReference>
<organism evidence="7 8">
    <name type="scientific">Candidatus Hepatoplasma crinochetorum</name>
    <dbReference type="NCBI Taxonomy" id="295596"/>
    <lineage>
        <taxon>Bacteria</taxon>
        <taxon>Bacillati</taxon>
        <taxon>Mycoplasmatota</taxon>
        <taxon>Mollicutes</taxon>
        <taxon>Candidatus Hepatoplasmataceae</taxon>
        <taxon>Candidatus Hepatoplasma</taxon>
    </lineage>
</organism>
<keyword evidence="8" id="KW-1185">Reference proteome</keyword>
<protein>
    <recommendedName>
        <fullName evidence="1">peptide chain release factor N(5)-glutamine methyltransferase</fullName>
        <ecNumber evidence="1">2.1.1.297</ecNumber>
    </recommendedName>
</protein>
<proteinExistence type="predicted"/>
<name>A0A0G7ZNF2_9MOLU</name>
<dbReference type="InterPro" id="IPR050320">
    <property type="entry name" value="N5-glutamine_MTase"/>
</dbReference>
<dbReference type="EMBL" id="CWGI01000001">
    <property type="protein sequence ID" value="CRX37253.1"/>
    <property type="molecule type" value="Genomic_DNA"/>
</dbReference>
<evidence type="ECO:0000256" key="1">
    <source>
        <dbReference type="ARBA" id="ARBA00012771"/>
    </source>
</evidence>
<evidence type="ECO:0000256" key="5">
    <source>
        <dbReference type="ARBA" id="ARBA00048391"/>
    </source>
</evidence>
<dbReference type="InterPro" id="IPR002052">
    <property type="entry name" value="DNA_methylase_N6_adenine_CS"/>
</dbReference>
<dbReference type="AlphaFoldDB" id="A0A0G7ZNF2"/>
<dbReference type="SUPFAM" id="SSF53335">
    <property type="entry name" value="S-adenosyl-L-methionine-dependent methyltransferases"/>
    <property type="match status" value="1"/>
</dbReference>
<reference evidence="8" key="1">
    <citation type="submission" date="2015-05" db="EMBL/GenBank/DDBJ databases">
        <authorList>
            <person name="Collingro A."/>
        </authorList>
    </citation>
    <scope>NUCLEOTIDE SEQUENCE [LARGE SCALE GENOMIC DNA]</scope>
    <source>
        <strain evidence="8">Ps</strain>
    </source>
</reference>
<dbReference type="InterPro" id="IPR029063">
    <property type="entry name" value="SAM-dependent_MTases_sf"/>
</dbReference>
<dbReference type="GO" id="GO:0102559">
    <property type="term" value="F:peptide chain release factor N(5)-glutamine methyltransferase activity"/>
    <property type="evidence" value="ECO:0007669"/>
    <property type="project" value="UniProtKB-EC"/>
</dbReference>
<evidence type="ECO:0000256" key="4">
    <source>
        <dbReference type="ARBA" id="ARBA00022691"/>
    </source>
</evidence>
<dbReference type="GO" id="GO:0003676">
    <property type="term" value="F:nucleic acid binding"/>
    <property type="evidence" value="ECO:0007669"/>
    <property type="project" value="InterPro"/>
</dbReference>
<keyword evidence="2 7" id="KW-0489">Methyltransferase</keyword>
<dbReference type="Proteomes" id="UP000242141">
    <property type="component" value="Unassembled WGS sequence"/>
</dbReference>
<dbReference type="Gene3D" id="3.40.50.150">
    <property type="entry name" value="Vaccinia Virus protein VP39"/>
    <property type="match status" value="1"/>
</dbReference>
<dbReference type="NCBIfam" id="TIGR00536">
    <property type="entry name" value="hemK_fam"/>
    <property type="match status" value="1"/>
</dbReference>
<dbReference type="GO" id="GO:0032259">
    <property type="term" value="P:methylation"/>
    <property type="evidence" value="ECO:0007669"/>
    <property type="project" value="UniProtKB-KW"/>
</dbReference>
<gene>
    <name evidence="7" type="ORF">HEPPS_04830</name>
</gene>
<dbReference type="EC" id="2.1.1.297" evidence="1"/>
<dbReference type="PANTHER" id="PTHR18895:SF74">
    <property type="entry name" value="MTRF1L RELEASE FACTOR GLUTAMINE METHYLTRANSFERASE"/>
    <property type="match status" value="1"/>
</dbReference>
<evidence type="ECO:0000313" key="8">
    <source>
        <dbReference type="Proteomes" id="UP000242141"/>
    </source>
</evidence>
<dbReference type="InterPro" id="IPR004556">
    <property type="entry name" value="HemK-like"/>
</dbReference>
<evidence type="ECO:0000256" key="2">
    <source>
        <dbReference type="ARBA" id="ARBA00022603"/>
    </source>
</evidence>
<comment type="catalytic activity">
    <reaction evidence="5">
        <text>L-glutaminyl-[peptide chain release factor] + S-adenosyl-L-methionine = N(5)-methyl-L-glutaminyl-[peptide chain release factor] + S-adenosyl-L-homocysteine + H(+)</text>
        <dbReference type="Rhea" id="RHEA:42896"/>
        <dbReference type="Rhea" id="RHEA-COMP:10271"/>
        <dbReference type="Rhea" id="RHEA-COMP:10272"/>
        <dbReference type="ChEBI" id="CHEBI:15378"/>
        <dbReference type="ChEBI" id="CHEBI:30011"/>
        <dbReference type="ChEBI" id="CHEBI:57856"/>
        <dbReference type="ChEBI" id="CHEBI:59789"/>
        <dbReference type="ChEBI" id="CHEBI:61891"/>
        <dbReference type="EC" id="2.1.1.297"/>
    </reaction>
</comment>
<sequence length="278" mass="33296">MIFTKKRYSVNDLILKKDLNYQKNLDLFLVNYYEKDRFFYWNKKTEKLFSFTDLFIIKKNLRKINQNKNINLICKKKRFYNLDLKLKKGVFIPQYDTEGLVNLVLQNENNKKGFEIGVGSGAIILSILKNSNNKMDGIDISKKAIKLARYNQNKNQLKFKKINLLKKDLFKITKKLNYDFIVANPPYVSFNDSFLTKEAKNIQPKKGLFAKENGLYFYKYLISHNEFFLNRNGIFYFEIGLNQKKYLQKYLLDFKNLSFKFEKDLNNIDRYLVIKKEK</sequence>
<keyword evidence="4" id="KW-0949">S-adenosyl-L-methionine</keyword>
<accession>A0A0G7ZNF2</accession>
<dbReference type="InterPro" id="IPR007848">
    <property type="entry name" value="Small_mtfrase_dom"/>
</dbReference>
<dbReference type="PANTHER" id="PTHR18895">
    <property type="entry name" value="HEMK METHYLTRANSFERASE"/>
    <property type="match status" value="1"/>
</dbReference>
<evidence type="ECO:0000259" key="6">
    <source>
        <dbReference type="Pfam" id="PF05175"/>
    </source>
</evidence>
<dbReference type="Pfam" id="PF05175">
    <property type="entry name" value="MTS"/>
    <property type="match status" value="1"/>
</dbReference>
<dbReference type="CDD" id="cd02440">
    <property type="entry name" value="AdoMet_MTases"/>
    <property type="match status" value="1"/>
</dbReference>
<evidence type="ECO:0000256" key="3">
    <source>
        <dbReference type="ARBA" id="ARBA00022679"/>
    </source>
</evidence>
<feature type="domain" description="Methyltransferase small" evidence="6">
    <location>
        <begin position="104"/>
        <end position="189"/>
    </location>
</feature>
<keyword evidence="3 7" id="KW-0808">Transferase</keyword>
<evidence type="ECO:0000313" key="7">
    <source>
        <dbReference type="EMBL" id="CRX37253.1"/>
    </source>
</evidence>